<dbReference type="RefSeq" id="WP_127029360.1">
    <property type="nucleotide sequence ID" value="NZ_RYFG02000106.1"/>
</dbReference>
<accession>A0ABY3C8E2</accession>
<evidence type="ECO:0000313" key="1">
    <source>
        <dbReference type="EMBL" id="TRW92833.1"/>
    </source>
</evidence>
<keyword evidence="2" id="KW-1185">Reference proteome</keyword>
<protein>
    <submittedName>
        <fullName evidence="1">Type II toxin-antitoxin system HicB family antitoxin</fullName>
    </submittedName>
</protein>
<gene>
    <name evidence="1" type="ORF">EKO24_014635</name>
</gene>
<dbReference type="InterPro" id="IPR008651">
    <property type="entry name" value="Uncharacterised_HicB"/>
</dbReference>
<dbReference type="EMBL" id="RYFG02000106">
    <property type="protein sequence ID" value="TRW92833.1"/>
    <property type="molecule type" value="Genomic_DNA"/>
</dbReference>
<evidence type="ECO:0000313" key="2">
    <source>
        <dbReference type="Proteomes" id="UP000733744"/>
    </source>
</evidence>
<dbReference type="Pfam" id="PF05534">
    <property type="entry name" value="HicB"/>
    <property type="match status" value="1"/>
</dbReference>
<dbReference type="Proteomes" id="UP000733744">
    <property type="component" value="Unassembled WGS sequence"/>
</dbReference>
<dbReference type="InterPro" id="IPR010985">
    <property type="entry name" value="Ribbon_hlx_hlx"/>
</dbReference>
<proteinExistence type="predicted"/>
<organism evidence="1 2">
    <name type="scientific">Candidatus Methylobacter oryzae</name>
    <dbReference type="NCBI Taxonomy" id="2497749"/>
    <lineage>
        <taxon>Bacteria</taxon>
        <taxon>Pseudomonadati</taxon>
        <taxon>Pseudomonadota</taxon>
        <taxon>Gammaproteobacteria</taxon>
        <taxon>Methylococcales</taxon>
        <taxon>Methylococcaceae</taxon>
        <taxon>Methylobacter</taxon>
    </lineage>
</organism>
<sequence length="110" mass="11862">MNTMTYKGYTARIEFDDRDSIFVGRVLGVKAIIGFHGETVTELRADFEAAIDFMIEGCKARGESPEKPASGKLMLRVPPEVHAAALVAAQATGKSLNQWAAEILGKAAHV</sequence>
<dbReference type="InterPro" id="IPR035069">
    <property type="entry name" value="TTHA1013/TTHA0281-like"/>
</dbReference>
<reference evidence="1 2" key="1">
    <citation type="journal article" date="2019" name="Antonie Van Leeuwenhoek">
        <title>Description of 'Ca. Methylobacter oryzae' KRF1, a novel species from the environmentally important Methylobacter clade 2.</title>
        <authorList>
            <person name="Khatri K."/>
            <person name="Mohite J.A."/>
            <person name="Pandit P.S."/>
            <person name="Bahulikar R."/>
            <person name="Rahalkar M.C."/>
        </authorList>
    </citation>
    <scope>NUCLEOTIDE SEQUENCE [LARGE SCALE GENOMIC DNA]</scope>
    <source>
        <strain evidence="1 2">KRF1</strain>
    </source>
</reference>
<name>A0ABY3C8E2_9GAMM</name>
<dbReference type="SUPFAM" id="SSF47598">
    <property type="entry name" value="Ribbon-helix-helix"/>
    <property type="match status" value="1"/>
</dbReference>
<dbReference type="SUPFAM" id="SSF143100">
    <property type="entry name" value="TTHA1013/TTHA0281-like"/>
    <property type="match status" value="1"/>
</dbReference>
<comment type="caution">
    <text evidence="1">The sequence shown here is derived from an EMBL/GenBank/DDBJ whole genome shotgun (WGS) entry which is preliminary data.</text>
</comment>